<reference evidence="2" key="1">
    <citation type="submission" date="2017-11" db="EMBL/GenBank/DDBJ databases">
        <authorList>
            <person name="Kuznetsova I."/>
            <person name="Sazanova A."/>
            <person name="Chirak E."/>
            <person name="Safronova V."/>
            <person name="Willems A."/>
        </authorList>
    </citation>
    <scope>NUCLEOTIDE SEQUENCE [LARGE SCALE GENOMIC DNA]</scope>
    <source>
        <strain evidence="2">STM 196</strain>
    </source>
</reference>
<protein>
    <submittedName>
        <fullName evidence="1">Uncharacterized protein</fullName>
    </submittedName>
</protein>
<proteinExistence type="predicted"/>
<dbReference type="EMBL" id="PGGO01000023">
    <property type="protein sequence ID" value="PSH63750.1"/>
    <property type="molecule type" value="Genomic_DNA"/>
</dbReference>
<dbReference type="Proteomes" id="UP000241444">
    <property type="component" value="Unassembled WGS sequence"/>
</dbReference>
<comment type="caution">
    <text evidence="1">The sequence shown here is derived from an EMBL/GenBank/DDBJ whole genome shotgun (WGS) entry which is preliminary data.</text>
</comment>
<dbReference type="AlphaFoldDB" id="A0A2P7BBB1"/>
<evidence type="ECO:0000313" key="1">
    <source>
        <dbReference type="EMBL" id="PSH63750.1"/>
    </source>
</evidence>
<name>A0A2P7BBB1_9HYPH</name>
<evidence type="ECO:0000313" key="2">
    <source>
        <dbReference type="Proteomes" id="UP000241444"/>
    </source>
</evidence>
<gene>
    <name evidence="1" type="ORF">CU102_23100</name>
</gene>
<sequence length="86" mass="10214">MNNGARLFLEHALLYVKRRPRLKAYLFQLLQMLPSIRRKAFLFAENRKYSSSKCSPSLPEIFTIPDPELVSIWLNVSSKYTIRRRQ</sequence>
<keyword evidence="2" id="KW-1185">Reference proteome</keyword>
<accession>A0A2P7BBB1</accession>
<organism evidence="1 2">
    <name type="scientific">Phyllobacterium brassicacearum</name>
    <dbReference type="NCBI Taxonomy" id="314235"/>
    <lineage>
        <taxon>Bacteria</taxon>
        <taxon>Pseudomonadati</taxon>
        <taxon>Pseudomonadota</taxon>
        <taxon>Alphaproteobacteria</taxon>
        <taxon>Hyphomicrobiales</taxon>
        <taxon>Phyllobacteriaceae</taxon>
        <taxon>Phyllobacterium</taxon>
    </lineage>
</organism>